<dbReference type="GO" id="GO:0016020">
    <property type="term" value="C:membrane"/>
    <property type="evidence" value="ECO:0007669"/>
    <property type="project" value="TreeGrafter"/>
</dbReference>
<dbReference type="InterPro" id="IPR017907">
    <property type="entry name" value="Znf_RING_CS"/>
</dbReference>
<keyword evidence="13" id="KW-1185">Reference proteome</keyword>
<dbReference type="Gene3D" id="3.40.1090.10">
    <property type="entry name" value="Cytosolic phospholipase A2 catalytic domain"/>
    <property type="match status" value="1"/>
</dbReference>
<evidence type="ECO:0000256" key="6">
    <source>
        <dbReference type="ARBA" id="ARBA00023098"/>
    </source>
</evidence>
<comment type="caution">
    <text evidence="12">The sequence shown here is derived from an EMBL/GenBank/DDBJ whole genome shotgun (WGS) entry which is preliminary data.</text>
</comment>
<dbReference type="SUPFAM" id="SSF57850">
    <property type="entry name" value="RING/U-box"/>
    <property type="match status" value="1"/>
</dbReference>
<protein>
    <recommendedName>
        <fullName evidence="14">FabD/lysophospholipase-like protein</fullName>
    </recommendedName>
</protein>
<evidence type="ECO:0000256" key="2">
    <source>
        <dbReference type="ARBA" id="ARBA00022771"/>
    </source>
</evidence>
<dbReference type="InterPro" id="IPR001841">
    <property type="entry name" value="Znf_RING"/>
</dbReference>
<dbReference type="PROSITE" id="PS51635">
    <property type="entry name" value="PNPLA"/>
    <property type="match status" value="1"/>
</dbReference>
<evidence type="ECO:0000313" key="13">
    <source>
        <dbReference type="Proteomes" id="UP000799441"/>
    </source>
</evidence>
<evidence type="ECO:0000256" key="4">
    <source>
        <dbReference type="ARBA" id="ARBA00022833"/>
    </source>
</evidence>
<dbReference type="OrthoDB" id="194358at2759"/>
<organism evidence="12 13">
    <name type="scientific">Polychaeton citri CBS 116435</name>
    <dbReference type="NCBI Taxonomy" id="1314669"/>
    <lineage>
        <taxon>Eukaryota</taxon>
        <taxon>Fungi</taxon>
        <taxon>Dikarya</taxon>
        <taxon>Ascomycota</taxon>
        <taxon>Pezizomycotina</taxon>
        <taxon>Dothideomycetes</taxon>
        <taxon>Dothideomycetidae</taxon>
        <taxon>Capnodiales</taxon>
        <taxon>Capnodiaceae</taxon>
        <taxon>Polychaeton</taxon>
    </lineage>
</organism>
<comment type="caution">
    <text evidence="8">Lacks conserved residue(s) required for the propagation of feature annotation.</text>
</comment>
<dbReference type="CDD" id="cd16449">
    <property type="entry name" value="RING-HC"/>
    <property type="match status" value="1"/>
</dbReference>
<feature type="short sequence motif" description="GXGXXG" evidence="8">
    <location>
        <begin position="740"/>
        <end position="745"/>
    </location>
</feature>
<evidence type="ECO:0000256" key="5">
    <source>
        <dbReference type="ARBA" id="ARBA00022963"/>
    </source>
</evidence>
<dbReference type="GO" id="GO:0047499">
    <property type="term" value="F:calcium-independent phospholipase A2 activity"/>
    <property type="evidence" value="ECO:0007669"/>
    <property type="project" value="TreeGrafter"/>
</dbReference>
<keyword evidence="4" id="KW-0862">Zinc</keyword>
<feature type="compositionally biased region" description="Low complexity" evidence="9">
    <location>
        <begin position="1234"/>
        <end position="1245"/>
    </location>
</feature>
<feature type="compositionally biased region" description="Polar residues" evidence="9">
    <location>
        <begin position="1"/>
        <end position="12"/>
    </location>
</feature>
<evidence type="ECO:0000256" key="8">
    <source>
        <dbReference type="PROSITE-ProRule" id="PRU01161"/>
    </source>
</evidence>
<dbReference type="GO" id="GO:0016042">
    <property type="term" value="P:lipid catabolic process"/>
    <property type="evidence" value="ECO:0007669"/>
    <property type="project" value="UniProtKB-KW"/>
</dbReference>
<sequence length="1430" mass="160202">MAGTQLSPTYTLSSSDGASFASSPVSPLPNESCEDERCRAPASRVWHCVDCDSNYCEECWAYQGPHKPGKLGRDGVPHEKTSVQLVARLKGILQPPASTERLKQLHQEDRASKWFGMVRDHETGKPTLEDYGRYASLMGSLQPHDPAKSRFPQLVSFIGTTNAGKSTVIKMLVNHMPKGKIAPREFPSPVVGSILHDKVPTSGDVHLYADQSTYPGQLPILYADCEGFEGGERLPLGARSRRKAEDGSAQIEPEFAQARQFPIEWANTDDVSRREYAVTELYPRLLYTFSDVVVFVLRNPKTFQSAVLSKLLEWGASALETSLNQPTLPHAVVLLNDSEPGIDKREWDPHYATKSLLSCLTEALDSKEGVPRFRELAQHWRDLGVPINSIEDLILRYYSTFKVIRMPRKPHYALMERQICTLHDQIKANCEVSFWAKRKARMLTTSEELNVYLQSAFEHYSRTLSTPFNFVQVSWLMNPVTYDFGGHLLQLAKSIAALEPIYRRNAARSRWIFDQMSILIASCVMLDCARHRKGQITDLFDKYREYFQWALNEYCDLSLPCSYQHPDGRHCMLVKARHSTKGHQDVHGIIVAGEYCSDFTAEDYYIRWEAQLKSAIGFVQQEFQDEFSKSSQGGVHLSDEKLAVDLHKAYLSDFYRTVGNGRLVYSHASCLCCLMDVAEHVLPCGHVLCSTCIQNYGEDRGKGVVKMHCCPLHAADAWKHPHRINFKPRGAGTRILCLDGGGIRGIVELEVLRAIEETIGGEIPIQSMFDLITGTGTGGIIATALGIQNWPVSRCIEEFTKLCDSAYGFRISGKGLFDLGAVLGHGSKYKTKAFHKALKEAFGHDKVFFGSHKHASATKVAVTATTSTADRAIVLANYRRREHFVTGYEFERPHEPEAEIKVWEAMAATCAAPTYFRPFVHPITNRTYLDGALLNNNPARLANEERKAIWPDMSDQDPDILLSLGTGQNRISVLPKLTMKTVDKHAVQSKVDDILDAEISWASFRADVVAKDAPNRNTRRFIRFNPDIDRAAPAMDARDQMTSLQMTVRKRLCLPHCVTALKHVAHRLLASCFYFEVKSRSVGQDGFHCFTGSIYCRFKDGSDKVRALGRHLKRVSSDDFQPYLIIKRDNHPDRQEMIDIQLAVVDLMVERATFDMSNVKFTIEDDAKPSSINLVLSSYDGLEPDGFSLSGFPRVLAEDLAPIIAPRLRTTPSSVSSHSPVTLLPSPDQRSSSEHSSLASSFASSQQIRPSAERSHTWTPARDSSHVPGKLLHKRSVSSSVRTPVSPSPSSYQDLKRSNRFWTYIGPAHMAKYPHLYPPDVLQRFVPETPTQVNADKRLTLSEPLPPRQLPDMSAPDARWMQRVHYRPQSNSSSIHPALREGFEVGLTETRMGELTFAVPSTCAPGPAFPPRRQGFDAGELESAIMETLG</sequence>
<evidence type="ECO:0008006" key="14">
    <source>
        <dbReference type="Google" id="ProtNLM"/>
    </source>
</evidence>
<dbReference type="GO" id="GO:0008270">
    <property type="term" value="F:zinc ion binding"/>
    <property type="evidence" value="ECO:0007669"/>
    <property type="project" value="UniProtKB-KW"/>
</dbReference>
<feature type="short sequence motif" description="DGA/G" evidence="8">
    <location>
        <begin position="930"/>
        <end position="932"/>
    </location>
</feature>
<dbReference type="InterPro" id="IPR002641">
    <property type="entry name" value="PNPLA_dom"/>
</dbReference>
<feature type="compositionally biased region" description="Low complexity" evidence="9">
    <location>
        <begin position="13"/>
        <end position="25"/>
    </location>
</feature>
<evidence type="ECO:0000256" key="7">
    <source>
        <dbReference type="PROSITE-ProRule" id="PRU00175"/>
    </source>
</evidence>
<reference evidence="12" key="1">
    <citation type="journal article" date="2020" name="Stud. Mycol.">
        <title>101 Dothideomycetes genomes: a test case for predicting lifestyles and emergence of pathogens.</title>
        <authorList>
            <person name="Haridas S."/>
            <person name="Albert R."/>
            <person name="Binder M."/>
            <person name="Bloem J."/>
            <person name="Labutti K."/>
            <person name="Salamov A."/>
            <person name="Andreopoulos B."/>
            <person name="Baker S."/>
            <person name="Barry K."/>
            <person name="Bills G."/>
            <person name="Bluhm B."/>
            <person name="Cannon C."/>
            <person name="Castanera R."/>
            <person name="Culley D."/>
            <person name="Daum C."/>
            <person name="Ezra D."/>
            <person name="Gonzalez J."/>
            <person name="Henrissat B."/>
            <person name="Kuo A."/>
            <person name="Liang C."/>
            <person name="Lipzen A."/>
            <person name="Lutzoni F."/>
            <person name="Magnuson J."/>
            <person name="Mondo S."/>
            <person name="Nolan M."/>
            <person name="Ohm R."/>
            <person name="Pangilinan J."/>
            <person name="Park H.-J."/>
            <person name="Ramirez L."/>
            <person name="Alfaro M."/>
            <person name="Sun H."/>
            <person name="Tritt A."/>
            <person name="Yoshinaga Y."/>
            <person name="Zwiers L.-H."/>
            <person name="Turgeon B."/>
            <person name="Goodwin S."/>
            <person name="Spatafora J."/>
            <person name="Crous P."/>
            <person name="Grigoriev I."/>
        </authorList>
    </citation>
    <scope>NUCLEOTIDE SEQUENCE</scope>
    <source>
        <strain evidence="12">CBS 116435</strain>
    </source>
</reference>
<gene>
    <name evidence="12" type="ORF">K431DRAFT_260515</name>
</gene>
<dbReference type="CDD" id="cd19757">
    <property type="entry name" value="Bbox1"/>
    <property type="match status" value="1"/>
</dbReference>
<feature type="region of interest" description="Disordered" evidence="9">
    <location>
        <begin position="1"/>
        <end position="26"/>
    </location>
</feature>
<dbReference type="InterPro" id="IPR016035">
    <property type="entry name" value="Acyl_Trfase/lysoPLipase"/>
</dbReference>
<dbReference type="EMBL" id="MU003767">
    <property type="protein sequence ID" value="KAF2725665.1"/>
    <property type="molecule type" value="Genomic_DNA"/>
</dbReference>
<evidence type="ECO:0000256" key="3">
    <source>
        <dbReference type="ARBA" id="ARBA00022801"/>
    </source>
</evidence>
<dbReference type="Proteomes" id="UP000799441">
    <property type="component" value="Unassembled WGS sequence"/>
</dbReference>
<dbReference type="PROSITE" id="PS50089">
    <property type="entry name" value="ZF_RING_2"/>
    <property type="match status" value="1"/>
</dbReference>
<dbReference type="Pfam" id="PF01734">
    <property type="entry name" value="Patatin"/>
    <property type="match status" value="1"/>
</dbReference>
<dbReference type="GO" id="GO:0046486">
    <property type="term" value="P:glycerolipid metabolic process"/>
    <property type="evidence" value="ECO:0007669"/>
    <property type="project" value="UniProtKB-ARBA"/>
</dbReference>
<dbReference type="PANTHER" id="PTHR24185">
    <property type="entry name" value="CALCIUM-INDEPENDENT PHOSPHOLIPASE A2-GAMMA"/>
    <property type="match status" value="1"/>
</dbReference>
<dbReference type="PROSITE" id="PS00518">
    <property type="entry name" value="ZF_RING_1"/>
    <property type="match status" value="1"/>
</dbReference>
<feature type="domain" description="PNPLA" evidence="11">
    <location>
        <begin position="736"/>
        <end position="943"/>
    </location>
</feature>
<proteinExistence type="predicted"/>
<feature type="region of interest" description="Disordered" evidence="9">
    <location>
        <begin position="1210"/>
        <end position="1270"/>
    </location>
</feature>
<keyword evidence="1" id="KW-0479">Metal-binding</keyword>
<keyword evidence="6" id="KW-0443">Lipid metabolism</keyword>
<evidence type="ECO:0000313" key="12">
    <source>
        <dbReference type="EMBL" id="KAF2725665.1"/>
    </source>
</evidence>
<dbReference type="SUPFAM" id="SSF52151">
    <property type="entry name" value="FabD/lysophospholipase-like"/>
    <property type="match status" value="1"/>
</dbReference>
<dbReference type="GO" id="GO:0019369">
    <property type="term" value="P:arachidonate metabolic process"/>
    <property type="evidence" value="ECO:0007669"/>
    <property type="project" value="TreeGrafter"/>
</dbReference>
<accession>A0A9P4QH42</accession>
<evidence type="ECO:0000259" key="10">
    <source>
        <dbReference type="PROSITE" id="PS50089"/>
    </source>
</evidence>
<keyword evidence="2 7" id="KW-0863">Zinc-finger</keyword>
<feature type="compositionally biased region" description="Low complexity" evidence="9">
    <location>
        <begin position="1210"/>
        <end position="1227"/>
    </location>
</feature>
<feature type="domain" description="RING-type" evidence="10">
    <location>
        <begin position="670"/>
        <end position="713"/>
    </location>
</feature>
<evidence type="ECO:0000256" key="9">
    <source>
        <dbReference type="SAM" id="MobiDB-lite"/>
    </source>
</evidence>
<keyword evidence="3" id="KW-0378">Hydrolase</keyword>
<keyword evidence="5" id="KW-0442">Lipid degradation</keyword>
<dbReference type="PANTHER" id="PTHR24185:SF1">
    <property type="entry name" value="CALCIUM-INDEPENDENT PHOSPHOLIPASE A2-GAMMA"/>
    <property type="match status" value="1"/>
</dbReference>
<name>A0A9P4QH42_9PEZI</name>
<evidence type="ECO:0000256" key="1">
    <source>
        <dbReference type="ARBA" id="ARBA00022723"/>
    </source>
</evidence>
<evidence type="ECO:0000259" key="11">
    <source>
        <dbReference type="PROSITE" id="PS51635"/>
    </source>
</evidence>